<accession>A0ABQ8Q0V6</accession>
<dbReference type="Proteomes" id="UP001163828">
    <property type="component" value="Unassembled WGS sequence"/>
</dbReference>
<evidence type="ECO:0000256" key="1">
    <source>
        <dbReference type="SAM" id="MobiDB-lite"/>
    </source>
</evidence>
<evidence type="ECO:0000313" key="3">
    <source>
        <dbReference type="Proteomes" id="UP001163828"/>
    </source>
</evidence>
<comment type="caution">
    <text evidence="2">The sequence shown here is derived from an EMBL/GenBank/DDBJ whole genome shotgun (WGS) entry which is preliminary data.</text>
</comment>
<feature type="region of interest" description="Disordered" evidence="1">
    <location>
        <begin position="44"/>
        <end position="79"/>
    </location>
</feature>
<protein>
    <submittedName>
        <fullName evidence="2">Uncharacterized protein</fullName>
    </submittedName>
</protein>
<dbReference type="EMBL" id="MU791073">
    <property type="protein sequence ID" value="KAJ3991321.1"/>
    <property type="molecule type" value="Genomic_DNA"/>
</dbReference>
<proteinExistence type="predicted"/>
<organism evidence="2 3">
    <name type="scientific">Lentinula boryana</name>
    <dbReference type="NCBI Taxonomy" id="40481"/>
    <lineage>
        <taxon>Eukaryota</taxon>
        <taxon>Fungi</taxon>
        <taxon>Dikarya</taxon>
        <taxon>Basidiomycota</taxon>
        <taxon>Agaricomycotina</taxon>
        <taxon>Agaricomycetes</taxon>
        <taxon>Agaricomycetidae</taxon>
        <taxon>Agaricales</taxon>
        <taxon>Marasmiineae</taxon>
        <taxon>Omphalotaceae</taxon>
        <taxon>Lentinula</taxon>
    </lineage>
</organism>
<name>A0ABQ8Q0V6_9AGAR</name>
<evidence type="ECO:0000313" key="2">
    <source>
        <dbReference type="EMBL" id="KAJ3991321.1"/>
    </source>
</evidence>
<feature type="region of interest" description="Disordered" evidence="1">
    <location>
        <begin position="127"/>
        <end position="211"/>
    </location>
</feature>
<reference evidence="2" key="1">
    <citation type="submission" date="2022-08" db="EMBL/GenBank/DDBJ databases">
        <authorList>
            <consortium name="DOE Joint Genome Institute"/>
            <person name="Min B."/>
            <person name="Riley R."/>
            <person name="Sierra-Patev S."/>
            <person name="Naranjo-Ortiz M."/>
            <person name="Looney B."/>
            <person name="Konkel Z."/>
            <person name="Slot J.C."/>
            <person name="Sakamoto Y."/>
            <person name="Steenwyk J.L."/>
            <person name="Rokas A."/>
            <person name="Carro J."/>
            <person name="Camarero S."/>
            <person name="Ferreira P."/>
            <person name="Molpeceres G."/>
            <person name="Ruiz-Duenas F.J."/>
            <person name="Serrano A."/>
            <person name="Henrissat B."/>
            <person name="Drula E."/>
            <person name="Hughes K.W."/>
            <person name="Mata J.L."/>
            <person name="Ishikawa N.K."/>
            <person name="Vargas-Isla R."/>
            <person name="Ushijima S."/>
            <person name="Smith C.A."/>
            <person name="Ahrendt S."/>
            <person name="Andreopoulos W."/>
            <person name="He G."/>
            <person name="Labutti K."/>
            <person name="Lipzen A."/>
            <person name="Ng V."/>
            <person name="Sandor L."/>
            <person name="Barry K."/>
            <person name="Martinez A.T."/>
            <person name="Xiao Y."/>
            <person name="Gibbons J.G."/>
            <person name="Terashima K."/>
            <person name="Hibbett D.S."/>
            <person name="Grigoriev I.V."/>
        </authorList>
    </citation>
    <scope>NUCLEOTIDE SEQUENCE</scope>
    <source>
        <strain evidence="2">TFB10827</strain>
    </source>
</reference>
<keyword evidence="3" id="KW-1185">Reference proteome</keyword>
<feature type="compositionally biased region" description="Basic and acidic residues" evidence="1">
    <location>
        <begin position="45"/>
        <end position="79"/>
    </location>
</feature>
<gene>
    <name evidence="2" type="ORF">F5050DRAFT_1716187</name>
</gene>
<sequence>MSSTHTITETTQEHHVHLLREQVERQRAREEEAARQEAEFAAEMQRLEEEAAREAEEKRKEEERLAEEKQKEEERKQEEEWIMEEEKKVEELRAQARDKAFHRMVEESRKEKAKAAQELAERWERAASAASCRMGMTTPREPLGSRPKTYKSAAIVGDSSDEDVALEKEKGSTPRGIGGPPGGDSDPGSGNNEDDKDNKEEEPGEYLGDARRITEKKFGGIEFGAKLDGLERQLGALERSWLSW</sequence>